<gene>
    <name evidence="2" type="ORF">IPJ38_00475</name>
</gene>
<reference evidence="2 3" key="1">
    <citation type="submission" date="2020-10" db="EMBL/GenBank/DDBJ databases">
        <title>Connecting structure to function with the recovery of over 1000 high-quality activated sludge metagenome-assembled genomes encoding full-length rRNA genes using long-read sequencing.</title>
        <authorList>
            <person name="Singleton C.M."/>
            <person name="Petriglieri F."/>
            <person name="Kristensen J.M."/>
            <person name="Kirkegaard R.H."/>
            <person name="Michaelsen T.Y."/>
            <person name="Andersen M.H."/>
            <person name="Karst S.M."/>
            <person name="Dueholm M.S."/>
            <person name="Nielsen P.H."/>
            <person name="Albertsen M."/>
        </authorList>
    </citation>
    <scope>NUCLEOTIDE SEQUENCE [LARGE SCALE GENOMIC DNA]</scope>
    <source>
        <strain evidence="2">EsbW_18-Q3-R4-48_BATAC.463</strain>
    </source>
</reference>
<dbReference type="AlphaFoldDB" id="A0A935JU55"/>
<evidence type="ECO:0008006" key="4">
    <source>
        <dbReference type="Google" id="ProtNLM"/>
    </source>
</evidence>
<name>A0A935JU55_9RHOO</name>
<feature type="signal peptide" evidence="1">
    <location>
        <begin position="1"/>
        <end position="23"/>
    </location>
</feature>
<evidence type="ECO:0000313" key="3">
    <source>
        <dbReference type="Proteomes" id="UP000739411"/>
    </source>
</evidence>
<feature type="chain" id="PRO_5036736218" description="Pilus assembly protein PilY" evidence="1">
    <location>
        <begin position="24"/>
        <end position="296"/>
    </location>
</feature>
<dbReference type="Proteomes" id="UP000739411">
    <property type="component" value="Unassembled WGS sequence"/>
</dbReference>
<evidence type="ECO:0000256" key="1">
    <source>
        <dbReference type="SAM" id="SignalP"/>
    </source>
</evidence>
<sequence length="296" mass="32614">MNAKFNKWVARILMVSIVNPAMFIPPAAARDTAIYSGLLSATVVTVKPNVLFVIDTSDSMNLPEAWREYEGAYDSHVEYLWNDLTRIVDANAGSAGEVTAADNNRISTQQIPSQFFTKWGFWDGATLADRQALWQAARTSAKATQIHGTAPAVTDPGPAYQYRNYNDLSWIYWLPTGTAETDPRLRSPSWNKFRGYIQELGDGLGGGMTRGGPSFNDTNNYQAYNKCGNSLDALTPSTVFVPSPIARNTGKYLDQQWARWDPYLATTAVGNSGYPASSTGYCLGRTKYNAVCKRLS</sequence>
<protein>
    <recommendedName>
        <fullName evidence="4">Pilus assembly protein PilY</fullName>
    </recommendedName>
</protein>
<keyword evidence="1" id="KW-0732">Signal</keyword>
<comment type="caution">
    <text evidence="2">The sequence shown here is derived from an EMBL/GenBank/DDBJ whole genome shotgun (WGS) entry which is preliminary data.</text>
</comment>
<dbReference type="EMBL" id="JADJMS010000002">
    <property type="protein sequence ID" value="MBK7413828.1"/>
    <property type="molecule type" value="Genomic_DNA"/>
</dbReference>
<evidence type="ECO:0000313" key="2">
    <source>
        <dbReference type="EMBL" id="MBK7413828.1"/>
    </source>
</evidence>
<organism evidence="2 3">
    <name type="scientific">Candidatus Dechloromonas phosphorivorans</name>
    <dbReference type="NCBI Taxonomy" id="2899244"/>
    <lineage>
        <taxon>Bacteria</taxon>
        <taxon>Pseudomonadati</taxon>
        <taxon>Pseudomonadota</taxon>
        <taxon>Betaproteobacteria</taxon>
        <taxon>Rhodocyclales</taxon>
        <taxon>Azonexaceae</taxon>
        <taxon>Dechloromonas</taxon>
    </lineage>
</organism>
<accession>A0A935JU55</accession>
<proteinExistence type="predicted"/>